<evidence type="ECO:0000256" key="1">
    <source>
        <dbReference type="ARBA" id="ARBA00008779"/>
    </source>
</evidence>
<protein>
    <submittedName>
        <fullName evidence="3">Sulfatase</fullName>
    </submittedName>
</protein>
<dbReference type="OrthoDB" id="279982at2"/>
<comment type="similarity">
    <text evidence="1">Belongs to the sulfatase family.</text>
</comment>
<proteinExistence type="inferred from homology"/>
<dbReference type="InterPro" id="IPR050738">
    <property type="entry name" value="Sulfatase"/>
</dbReference>
<dbReference type="AlphaFoldDB" id="A0A1I5XS48"/>
<dbReference type="InterPro" id="IPR017850">
    <property type="entry name" value="Alkaline_phosphatase_core_sf"/>
</dbReference>
<dbReference type="EMBL" id="FOXQ01000009">
    <property type="protein sequence ID" value="SFQ34730.1"/>
    <property type="molecule type" value="Genomic_DNA"/>
</dbReference>
<name>A0A1I5XS48_9BACT</name>
<keyword evidence="4" id="KW-1185">Reference proteome</keyword>
<dbReference type="GO" id="GO:0004065">
    <property type="term" value="F:arylsulfatase activity"/>
    <property type="evidence" value="ECO:0007669"/>
    <property type="project" value="TreeGrafter"/>
</dbReference>
<evidence type="ECO:0000313" key="3">
    <source>
        <dbReference type="EMBL" id="SFQ34730.1"/>
    </source>
</evidence>
<gene>
    <name evidence="3" type="ORF">SAMN05444277_109141</name>
</gene>
<dbReference type="PANTHER" id="PTHR42693">
    <property type="entry name" value="ARYLSULFATASE FAMILY MEMBER"/>
    <property type="match status" value="1"/>
</dbReference>
<dbReference type="InterPro" id="IPR000917">
    <property type="entry name" value="Sulfatase_N"/>
</dbReference>
<accession>A0A1I5XS48</accession>
<dbReference type="Proteomes" id="UP000199031">
    <property type="component" value="Unassembled WGS sequence"/>
</dbReference>
<dbReference type="Gene3D" id="3.40.720.10">
    <property type="entry name" value="Alkaline Phosphatase, subunit A"/>
    <property type="match status" value="1"/>
</dbReference>
<dbReference type="PANTHER" id="PTHR42693:SF33">
    <property type="entry name" value="ARYLSULFATASE"/>
    <property type="match status" value="1"/>
</dbReference>
<reference evidence="3 4" key="1">
    <citation type="submission" date="2016-10" db="EMBL/GenBank/DDBJ databases">
        <authorList>
            <person name="de Groot N.N."/>
        </authorList>
    </citation>
    <scope>NUCLEOTIDE SEQUENCE [LARGE SCALE GENOMIC DNA]</scope>
    <source>
        <strain evidence="3 4">DSM 28286</strain>
    </source>
</reference>
<feature type="domain" description="Sulfatase N-terminal" evidence="2">
    <location>
        <begin position="106"/>
        <end position="256"/>
    </location>
</feature>
<dbReference type="Pfam" id="PF00884">
    <property type="entry name" value="Sulfatase"/>
    <property type="match status" value="1"/>
</dbReference>
<organism evidence="3 4">
    <name type="scientific">Parafilimonas terrae</name>
    <dbReference type="NCBI Taxonomy" id="1465490"/>
    <lineage>
        <taxon>Bacteria</taxon>
        <taxon>Pseudomonadati</taxon>
        <taxon>Bacteroidota</taxon>
        <taxon>Chitinophagia</taxon>
        <taxon>Chitinophagales</taxon>
        <taxon>Chitinophagaceae</taxon>
        <taxon>Parafilimonas</taxon>
    </lineage>
</organism>
<evidence type="ECO:0000313" key="4">
    <source>
        <dbReference type="Proteomes" id="UP000199031"/>
    </source>
</evidence>
<dbReference type="SUPFAM" id="SSF53649">
    <property type="entry name" value="Alkaline phosphatase-like"/>
    <property type="match status" value="1"/>
</dbReference>
<evidence type="ECO:0000259" key="2">
    <source>
        <dbReference type="Pfam" id="PF00884"/>
    </source>
</evidence>
<dbReference type="STRING" id="1465490.SAMN05444277_109141"/>
<dbReference type="RefSeq" id="WP_090660173.1">
    <property type="nucleotide sequence ID" value="NZ_FOXQ01000009.1"/>
</dbReference>
<sequence length="372" mass="42206">MNKPENVIVFFIDGLHWKAPARLNMPVFNSLIKEGTYIEQSHMIMPHHPTVGEYGRIHSSSFPNPVLQEGTLFIKRGNKMLQDIFPSNQTTAFIVNTKAYTSVSNGFTINIHNPGITDEQVVKQSIELLHEYDVRYFRIHLQTPGNEGRFLSYTTPDKSYYRNIWGEGSPYVEAVENADMLLGVLTDDLKRTGKWESTLLIVTSDHGQSEKGWHPMVDKDSVITPMLFAGPSIAKGRRLSYFEHTDLTPTIAGLMGLEQPNKDGGAGMFIKEVMETIDTPAFQHPAYIKTINQQLNDFNALRARVMIAGETDSYYSSLISYLENELLTPEPFYHQDRFLEWYKAGNTAHLIEANNKILEQMRGELSKPGNND</sequence>